<feature type="domain" description="HTH tetR-type" evidence="3">
    <location>
        <begin position="16"/>
        <end position="76"/>
    </location>
</feature>
<dbReference type="GO" id="GO:0000976">
    <property type="term" value="F:transcription cis-regulatory region binding"/>
    <property type="evidence" value="ECO:0007669"/>
    <property type="project" value="TreeGrafter"/>
</dbReference>
<dbReference type="PROSITE" id="PS50977">
    <property type="entry name" value="HTH_TETR_2"/>
    <property type="match status" value="1"/>
</dbReference>
<organism evidence="4 5">
    <name type="scientific">Sphaerisporangium rubeum</name>
    <dbReference type="NCBI Taxonomy" id="321317"/>
    <lineage>
        <taxon>Bacteria</taxon>
        <taxon>Bacillati</taxon>
        <taxon>Actinomycetota</taxon>
        <taxon>Actinomycetes</taxon>
        <taxon>Streptosporangiales</taxon>
        <taxon>Streptosporangiaceae</taxon>
        <taxon>Sphaerisporangium</taxon>
    </lineage>
</organism>
<evidence type="ECO:0000256" key="2">
    <source>
        <dbReference type="PROSITE-ProRule" id="PRU00335"/>
    </source>
</evidence>
<dbReference type="Pfam" id="PF00440">
    <property type="entry name" value="TetR_N"/>
    <property type="match status" value="1"/>
</dbReference>
<accession>A0A7X0M5A5</accession>
<evidence type="ECO:0000313" key="4">
    <source>
        <dbReference type="EMBL" id="MBB6470734.1"/>
    </source>
</evidence>
<dbReference type="RefSeq" id="WP_184978054.1">
    <property type="nucleotide sequence ID" value="NZ_BAAALO010000006.1"/>
</dbReference>
<dbReference type="AlphaFoldDB" id="A0A7X0M5A5"/>
<dbReference type="InterPro" id="IPR009057">
    <property type="entry name" value="Homeodomain-like_sf"/>
</dbReference>
<dbReference type="GO" id="GO:0003700">
    <property type="term" value="F:DNA-binding transcription factor activity"/>
    <property type="evidence" value="ECO:0007669"/>
    <property type="project" value="TreeGrafter"/>
</dbReference>
<proteinExistence type="predicted"/>
<dbReference type="Gene3D" id="1.10.357.10">
    <property type="entry name" value="Tetracycline Repressor, domain 2"/>
    <property type="match status" value="1"/>
</dbReference>
<reference evidence="4 5" key="1">
    <citation type="submission" date="2020-08" db="EMBL/GenBank/DDBJ databases">
        <title>Sequencing the genomes of 1000 actinobacteria strains.</title>
        <authorList>
            <person name="Klenk H.-P."/>
        </authorList>
    </citation>
    <scope>NUCLEOTIDE SEQUENCE [LARGE SCALE GENOMIC DNA]</scope>
    <source>
        <strain evidence="4 5">DSM 44936</strain>
    </source>
</reference>
<dbReference type="EMBL" id="JACHIU010000001">
    <property type="protein sequence ID" value="MBB6470734.1"/>
    <property type="molecule type" value="Genomic_DNA"/>
</dbReference>
<evidence type="ECO:0000313" key="5">
    <source>
        <dbReference type="Proteomes" id="UP000555564"/>
    </source>
</evidence>
<comment type="caution">
    <text evidence="4">The sequence shown here is derived from an EMBL/GenBank/DDBJ whole genome shotgun (WGS) entry which is preliminary data.</text>
</comment>
<dbReference type="Proteomes" id="UP000555564">
    <property type="component" value="Unassembled WGS sequence"/>
</dbReference>
<keyword evidence="5" id="KW-1185">Reference proteome</keyword>
<keyword evidence="1 2" id="KW-0238">DNA-binding</keyword>
<dbReference type="InterPro" id="IPR001647">
    <property type="entry name" value="HTH_TetR"/>
</dbReference>
<evidence type="ECO:0000256" key="1">
    <source>
        <dbReference type="ARBA" id="ARBA00023125"/>
    </source>
</evidence>
<evidence type="ECO:0000259" key="3">
    <source>
        <dbReference type="PROSITE" id="PS50977"/>
    </source>
</evidence>
<dbReference type="PRINTS" id="PR00455">
    <property type="entry name" value="HTHTETR"/>
</dbReference>
<dbReference type="PANTHER" id="PTHR30055:SF178">
    <property type="entry name" value="POSSIBLE TRANSCRIPTIONAL REGULATORY PROTEIN"/>
    <property type="match status" value="1"/>
</dbReference>
<dbReference type="InterPro" id="IPR050109">
    <property type="entry name" value="HTH-type_TetR-like_transc_reg"/>
</dbReference>
<protein>
    <submittedName>
        <fullName evidence="4">AcrR family transcriptional regulator</fullName>
    </submittedName>
</protein>
<gene>
    <name evidence="4" type="ORF">BJ992_000165</name>
</gene>
<dbReference type="PANTHER" id="PTHR30055">
    <property type="entry name" value="HTH-TYPE TRANSCRIPTIONAL REGULATOR RUTR"/>
    <property type="match status" value="1"/>
</dbReference>
<feature type="DNA-binding region" description="H-T-H motif" evidence="2">
    <location>
        <begin position="39"/>
        <end position="58"/>
    </location>
</feature>
<dbReference type="SUPFAM" id="SSF46689">
    <property type="entry name" value="Homeodomain-like"/>
    <property type="match status" value="1"/>
</dbReference>
<dbReference type="InterPro" id="IPR041483">
    <property type="entry name" value="TetR_C_34"/>
</dbReference>
<sequence length="217" mass="22629">MKQAPFARARRPEQKLQRREAILDAARDLAVRHGVRDVSLGGVASAVGLAKSNVIRYFGTREEIYLELAAEEWRAWRDDVVSKLGPTSGASGVVATLAGTLESRPLLCDLIGHASLSLEYNVSLEAARAFKRVVLGVVDDLGTAIAASGAGLTAGEGAELAGAASALAGTLYPMANPSPVLSRLYAEDPDIAAACPAFRPTLVRALSALAVGIPALR</sequence>
<name>A0A7X0M5A5_9ACTN</name>
<dbReference type="Pfam" id="PF17929">
    <property type="entry name" value="TetR_C_34"/>
    <property type="match status" value="1"/>
</dbReference>